<evidence type="ECO:0000256" key="3">
    <source>
        <dbReference type="ARBA" id="ARBA00022559"/>
    </source>
</evidence>
<protein>
    <recommendedName>
        <fullName evidence="2">thioredoxin-dependent peroxiredoxin</fullName>
        <ecNumber evidence="2">1.11.1.24</ecNumber>
    </recommendedName>
    <alternativeName>
        <fullName evidence="8">Thioredoxin peroxidase</fullName>
    </alternativeName>
    <alternativeName>
        <fullName evidence="10">Thioredoxin-dependent peroxiredoxin Bcp</fullName>
    </alternativeName>
</protein>
<dbReference type="Gene3D" id="3.40.30.10">
    <property type="entry name" value="Glutaredoxin"/>
    <property type="match status" value="1"/>
</dbReference>
<keyword evidence="5" id="KW-0560">Oxidoreductase</keyword>
<dbReference type="EMBL" id="BPQQ01000086">
    <property type="protein sequence ID" value="GJE03631.1"/>
    <property type="molecule type" value="Genomic_DNA"/>
</dbReference>
<dbReference type="PROSITE" id="PS51352">
    <property type="entry name" value="THIOREDOXIN_2"/>
    <property type="match status" value="1"/>
</dbReference>
<evidence type="ECO:0000256" key="6">
    <source>
        <dbReference type="ARBA" id="ARBA00023157"/>
    </source>
</evidence>
<reference evidence="13" key="2">
    <citation type="submission" date="2021-08" db="EMBL/GenBank/DDBJ databases">
        <authorList>
            <person name="Tani A."/>
            <person name="Ola A."/>
            <person name="Ogura Y."/>
            <person name="Katsura K."/>
            <person name="Hayashi T."/>
        </authorList>
    </citation>
    <scope>NUCLEOTIDE SEQUENCE</scope>
    <source>
        <strain evidence="13">DSM 17168</strain>
    </source>
</reference>
<comment type="function">
    <text evidence="1">Thiol-specific peroxidase that catalyzes the reduction of hydrogen peroxide and organic hydroperoxides to water and alcohols, respectively. Plays a role in cell protection against oxidative stress by detoxifying peroxides and as sensor of hydrogen peroxide-mediated signaling events.</text>
</comment>
<keyword evidence="7" id="KW-0676">Redox-active center</keyword>
<evidence type="ECO:0000256" key="4">
    <source>
        <dbReference type="ARBA" id="ARBA00022862"/>
    </source>
</evidence>
<dbReference type="InterPro" id="IPR050924">
    <property type="entry name" value="Peroxiredoxin_BCP/PrxQ"/>
</dbReference>
<evidence type="ECO:0000256" key="1">
    <source>
        <dbReference type="ARBA" id="ARBA00003330"/>
    </source>
</evidence>
<keyword evidence="6" id="KW-1015">Disulfide bond</keyword>
<dbReference type="Pfam" id="PF00578">
    <property type="entry name" value="AhpC-TSA"/>
    <property type="match status" value="1"/>
</dbReference>
<dbReference type="RefSeq" id="WP_238241014.1">
    <property type="nucleotide sequence ID" value="NZ_BPQQ01000086.1"/>
</dbReference>
<evidence type="ECO:0000256" key="5">
    <source>
        <dbReference type="ARBA" id="ARBA00023002"/>
    </source>
</evidence>
<dbReference type="InterPro" id="IPR013766">
    <property type="entry name" value="Thioredoxin_domain"/>
</dbReference>
<evidence type="ECO:0000256" key="10">
    <source>
        <dbReference type="ARBA" id="ARBA00042639"/>
    </source>
</evidence>
<dbReference type="InterPro" id="IPR036249">
    <property type="entry name" value="Thioredoxin-like_sf"/>
</dbReference>
<keyword evidence="3" id="KW-0575">Peroxidase</keyword>
<evidence type="ECO:0000256" key="8">
    <source>
        <dbReference type="ARBA" id="ARBA00032824"/>
    </source>
</evidence>
<evidence type="ECO:0000313" key="14">
    <source>
        <dbReference type="Proteomes" id="UP001055153"/>
    </source>
</evidence>
<accession>A0ABQ4SMU4</accession>
<evidence type="ECO:0000256" key="2">
    <source>
        <dbReference type="ARBA" id="ARBA00013017"/>
    </source>
</evidence>
<keyword evidence="4" id="KW-0049">Antioxidant</keyword>
<dbReference type="CDD" id="cd02970">
    <property type="entry name" value="PRX_like2"/>
    <property type="match status" value="1"/>
</dbReference>
<dbReference type="InterPro" id="IPR000866">
    <property type="entry name" value="AhpC/TSA"/>
</dbReference>
<keyword evidence="14" id="KW-1185">Reference proteome</keyword>
<comment type="caution">
    <text evidence="13">The sequence shown here is derived from an EMBL/GenBank/DDBJ whole genome shotgun (WGS) entry which is preliminary data.</text>
</comment>
<reference evidence="13" key="1">
    <citation type="journal article" date="2021" name="Front. Microbiol.">
        <title>Comprehensive Comparative Genomics and Phenotyping of Methylobacterium Species.</title>
        <authorList>
            <person name="Alessa O."/>
            <person name="Ogura Y."/>
            <person name="Fujitani Y."/>
            <person name="Takami H."/>
            <person name="Hayashi T."/>
            <person name="Sahin N."/>
            <person name="Tani A."/>
        </authorList>
    </citation>
    <scope>NUCLEOTIDE SEQUENCE</scope>
    <source>
        <strain evidence="13">DSM 17168</strain>
    </source>
</reference>
<name>A0ABQ4SMU4_9HYPH</name>
<comment type="similarity">
    <text evidence="9">Belongs to the peroxiredoxin family. BCP/PrxQ subfamily.</text>
</comment>
<proteinExistence type="inferred from homology"/>
<feature type="domain" description="Thioredoxin" evidence="12">
    <location>
        <begin position="50"/>
        <end position="223"/>
    </location>
</feature>
<gene>
    <name evidence="13" type="primary">resA_3</name>
    <name evidence="13" type="ORF">GMJLKIPL_5588</name>
</gene>
<evidence type="ECO:0000313" key="13">
    <source>
        <dbReference type="EMBL" id="GJE03631.1"/>
    </source>
</evidence>
<dbReference type="PANTHER" id="PTHR42801:SF7">
    <property type="entry name" value="SLL1159 PROTEIN"/>
    <property type="match status" value="1"/>
</dbReference>
<dbReference type="Proteomes" id="UP001055153">
    <property type="component" value="Unassembled WGS sequence"/>
</dbReference>
<dbReference type="PANTHER" id="PTHR42801">
    <property type="entry name" value="THIOREDOXIN-DEPENDENT PEROXIDE REDUCTASE"/>
    <property type="match status" value="1"/>
</dbReference>
<evidence type="ECO:0000259" key="12">
    <source>
        <dbReference type="PROSITE" id="PS51352"/>
    </source>
</evidence>
<evidence type="ECO:0000256" key="9">
    <source>
        <dbReference type="ARBA" id="ARBA00038489"/>
    </source>
</evidence>
<organism evidence="13 14">
    <name type="scientific">Methylobacterium isbiliense</name>
    <dbReference type="NCBI Taxonomy" id="315478"/>
    <lineage>
        <taxon>Bacteria</taxon>
        <taxon>Pseudomonadati</taxon>
        <taxon>Pseudomonadota</taxon>
        <taxon>Alphaproteobacteria</taxon>
        <taxon>Hyphomicrobiales</taxon>
        <taxon>Methylobacteriaceae</taxon>
        <taxon>Methylobacterium</taxon>
    </lineage>
</organism>
<evidence type="ECO:0000256" key="11">
    <source>
        <dbReference type="ARBA" id="ARBA00049091"/>
    </source>
</evidence>
<comment type="catalytic activity">
    <reaction evidence="11">
        <text>a hydroperoxide + [thioredoxin]-dithiol = an alcohol + [thioredoxin]-disulfide + H2O</text>
        <dbReference type="Rhea" id="RHEA:62620"/>
        <dbReference type="Rhea" id="RHEA-COMP:10698"/>
        <dbReference type="Rhea" id="RHEA-COMP:10700"/>
        <dbReference type="ChEBI" id="CHEBI:15377"/>
        <dbReference type="ChEBI" id="CHEBI:29950"/>
        <dbReference type="ChEBI" id="CHEBI:30879"/>
        <dbReference type="ChEBI" id="CHEBI:35924"/>
        <dbReference type="ChEBI" id="CHEBI:50058"/>
        <dbReference type="EC" id="1.11.1.24"/>
    </reaction>
</comment>
<dbReference type="EC" id="1.11.1.24" evidence="2"/>
<dbReference type="SUPFAM" id="SSF52833">
    <property type="entry name" value="Thioredoxin-like"/>
    <property type="match status" value="1"/>
</dbReference>
<evidence type="ECO:0000256" key="7">
    <source>
        <dbReference type="ARBA" id="ARBA00023284"/>
    </source>
</evidence>
<sequence>MTDDLSATSLAEHIAEFTSAMTKQAPPEVVAKLGIELEKLASSGIAKQALATNGKAPDFSLPDTQGRPTALSSLLARGPVVLTFYRGGWCPFCDLQLRAYQRILPEIHGLGAELVAISPQTADYALSDVEKKQLTPPVLHDSGNRVARSYGLVFTLSDALKELQTGFGNPLPKFNGDQSWELPMPGTFVLDRDGSVKFAHVDPNYMVRAEPAAILDVLRQLHAEGGA</sequence>